<evidence type="ECO:0000256" key="3">
    <source>
        <dbReference type="RuleBase" id="RU000363"/>
    </source>
</evidence>
<name>A0ABT3PJP3_9BACT</name>
<evidence type="ECO:0000259" key="4">
    <source>
        <dbReference type="SMART" id="SM00822"/>
    </source>
</evidence>
<gene>
    <name evidence="5" type="ORF">J6I44_04815</name>
</gene>
<dbReference type="PRINTS" id="PR00080">
    <property type="entry name" value="SDRFAMILY"/>
</dbReference>
<keyword evidence="2" id="KW-0560">Oxidoreductase</keyword>
<dbReference type="Gene3D" id="3.40.50.720">
    <property type="entry name" value="NAD(P)-binding Rossmann-like Domain"/>
    <property type="match status" value="1"/>
</dbReference>
<evidence type="ECO:0000256" key="2">
    <source>
        <dbReference type="ARBA" id="ARBA00023002"/>
    </source>
</evidence>
<comment type="similarity">
    <text evidence="1 3">Belongs to the short-chain dehydrogenases/reductases (SDR) family.</text>
</comment>
<dbReference type="CDD" id="cd05233">
    <property type="entry name" value="SDR_c"/>
    <property type="match status" value="1"/>
</dbReference>
<dbReference type="InterPro" id="IPR002347">
    <property type="entry name" value="SDR_fam"/>
</dbReference>
<dbReference type="PANTHER" id="PTHR42901:SF1">
    <property type="entry name" value="ALCOHOL DEHYDROGENASE"/>
    <property type="match status" value="1"/>
</dbReference>
<dbReference type="RefSeq" id="WP_265764855.1">
    <property type="nucleotide sequence ID" value="NZ_JAGGJA010000002.1"/>
</dbReference>
<organism evidence="5 6">
    <name type="scientific">Fodinibius salsisoli</name>
    <dbReference type="NCBI Taxonomy" id="2820877"/>
    <lineage>
        <taxon>Bacteria</taxon>
        <taxon>Pseudomonadati</taxon>
        <taxon>Balneolota</taxon>
        <taxon>Balneolia</taxon>
        <taxon>Balneolales</taxon>
        <taxon>Balneolaceae</taxon>
        <taxon>Fodinibius</taxon>
    </lineage>
</organism>
<dbReference type="Pfam" id="PF00106">
    <property type="entry name" value="adh_short"/>
    <property type="match status" value="1"/>
</dbReference>
<dbReference type="PANTHER" id="PTHR42901">
    <property type="entry name" value="ALCOHOL DEHYDROGENASE"/>
    <property type="match status" value="1"/>
</dbReference>
<comment type="caution">
    <text evidence="5">The sequence shown here is derived from an EMBL/GenBank/DDBJ whole genome shotgun (WGS) entry which is preliminary data.</text>
</comment>
<sequence length="231" mass="24676">MSKTAIVTGASRGIGYEICKKLAEKNHQVIAVARSQEPLNNLAEAYPQFIEAYPTDLTQEDAVSRFIQSVASTYDGIDILINNAGALIAKPFKELSLDDWRSQIESNLISAVNITKQLLSHFNTSAHIVNISSMGGYQGSAKFPGLSAYSVSKGALSILTESLAVELSEQALSVNALCLGAVQTEMLEQAFPGIQAPVSPKEMGAYIADFALTGSTFYNGKVLPVALDDPE</sequence>
<accession>A0ABT3PJP3</accession>
<dbReference type="SMART" id="SM00822">
    <property type="entry name" value="PKS_KR"/>
    <property type="match status" value="1"/>
</dbReference>
<evidence type="ECO:0000313" key="5">
    <source>
        <dbReference type="EMBL" id="MCW9706160.1"/>
    </source>
</evidence>
<keyword evidence="6" id="KW-1185">Reference proteome</keyword>
<dbReference type="InterPro" id="IPR036291">
    <property type="entry name" value="NAD(P)-bd_dom_sf"/>
</dbReference>
<feature type="domain" description="Ketoreductase" evidence="4">
    <location>
        <begin position="3"/>
        <end position="180"/>
    </location>
</feature>
<evidence type="ECO:0000313" key="6">
    <source>
        <dbReference type="Proteomes" id="UP001207918"/>
    </source>
</evidence>
<dbReference type="EMBL" id="JAGGJA010000002">
    <property type="protein sequence ID" value="MCW9706160.1"/>
    <property type="molecule type" value="Genomic_DNA"/>
</dbReference>
<proteinExistence type="inferred from homology"/>
<evidence type="ECO:0000256" key="1">
    <source>
        <dbReference type="ARBA" id="ARBA00006484"/>
    </source>
</evidence>
<dbReference type="InterPro" id="IPR057326">
    <property type="entry name" value="KR_dom"/>
</dbReference>
<dbReference type="SUPFAM" id="SSF51735">
    <property type="entry name" value="NAD(P)-binding Rossmann-fold domains"/>
    <property type="match status" value="1"/>
</dbReference>
<reference evidence="5 6" key="1">
    <citation type="submission" date="2021-03" db="EMBL/GenBank/DDBJ databases">
        <title>Aliifodinibius sp. nov., a new bacterium isolated from saline soil.</title>
        <authorList>
            <person name="Galisteo C."/>
            <person name="De La Haba R."/>
            <person name="Sanchez-Porro C."/>
            <person name="Ventosa A."/>
        </authorList>
    </citation>
    <scope>NUCLEOTIDE SEQUENCE [LARGE SCALE GENOMIC DNA]</scope>
    <source>
        <strain evidence="5 6">1BSP15-2V2</strain>
    </source>
</reference>
<dbReference type="Proteomes" id="UP001207918">
    <property type="component" value="Unassembled WGS sequence"/>
</dbReference>
<dbReference type="PRINTS" id="PR00081">
    <property type="entry name" value="GDHRDH"/>
</dbReference>
<protein>
    <submittedName>
        <fullName evidence="5">SDR family oxidoreductase</fullName>
    </submittedName>
</protein>